<organism evidence="5 6">
    <name type="scientific">Aerosakkonema funiforme FACHB-1375</name>
    <dbReference type="NCBI Taxonomy" id="2949571"/>
    <lineage>
        <taxon>Bacteria</taxon>
        <taxon>Bacillati</taxon>
        <taxon>Cyanobacteriota</taxon>
        <taxon>Cyanophyceae</taxon>
        <taxon>Oscillatoriophycideae</taxon>
        <taxon>Aerosakkonematales</taxon>
        <taxon>Aerosakkonemataceae</taxon>
        <taxon>Aerosakkonema</taxon>
    </lineage>
</organism>
<comment type="similarity">
    <text evidence="1">Belongs to the DNA polymerase type-A family.</text>
</comment>
<sequence length="690" mass="77286">MPQYFQYSLFLQQEEELQSNIVLLDNPQFPQLLQGWKQAKRFGFDLETFGNSGEPDSALDPNTGEIRLISIAVPIDNRVRVLLIDNGFYNEQRAEIERQLQSLGFWETLAERLANPTVEVVGHSLDFEQQWMLAKYGFKIRCIRDTKLMSQVYWAGLDPWLDKVNNKPHSLAYVCLRLGIDIDKTEQKSEWGWGDKGGGELSNNQLNYAGLDAEVVLQVHDRLEPLLKKIGVWNSYLAECNASPAFAQMAYYGMPVNEAVLNSVTVQYEKAYQDLLNKLGSTFPEAVSYLYSSKELPKLINGKFKLKLSQVNADSLSKYWDIPELRLISVIKTTKTYLDYLANLKESLRDGYVRSRYTQINRAAFGRSSSQHPNLQNPPNPSNFPSELQAYNLPAIRTVFVAHLGTSLIVSDLSKAHTRIACEASGDSELTKRLNSDTQEIFCSIAEAIAFIQGLGYDWTEDNIRLWVKDKTHANHQTAAMLRAVSKNVHYGSMNLQGFKTLQKTIRTGSGISLTDKEAQSSQSGWKRTYAGVAAFCQKIIKEASCTLPLVLGIEGIKGRTKFGLGYVRCLTGRGVFLPLYPQEFGKGASVSVRGPDATAAFWTMAEADIIKMALGEIIDRFDCHPEYGAHIGNMAHDEVDAIALSDYAVEVAAVIQSSMRWAMRQFIHSIPVDEGESAESLICASWAQK</sequence>
<dbReference type="EMBL" id="JACJPW010000007">
    <property type="protein sequence ID" value="MBD2180334.1"/>
    <property type="molecule type" value="Genomic_DNA"/>
</dbReference>
<evidence type="ECO:0000256" key="1">
    <source>
        <dbReference type="ARBA" id="ARBA00007705"/>
    </source>
</evidence>
<dbReference type="Gene3D" id="3.30.70.370">
    <property type="match status" value="1"/>
</dbReference>
<dbReference type="GO" id="GO:0006261">
    <property type="term" value="P:DNA-templated DNA replication"/>
    <property type="evidence" value="ECO:0007669"/>
    <property type="project" value="InterPro"/>
</dbReference>
<dbReference type="InterPro" id="IPR043502">
    <property type="entry name" value="DNA/RNA_pol_sf"/>
</dbReference>
<keyword evidence="6" id="KW-1185">Reference proteome</keyword>
<dbReference type="GO" id="GO:0008408">
    <property type="term" value="F:3'-5' exonuclease activity"/>
    <property type="evidence" value="ECO:0007669"/>
    <property type="project" value="InterPro"/>
</dbReference>
<evidence type="ECO:0000256" key="3">
    <source>
        <dbReference type="SAM" id="MobiDB-lite"/>
    </source>
</evidence>
<dbReference type="SMART" id="SM00474">
    <property type="entry name" value="35EXOc"/>
    <property type="match status" value="1"/>
</dbReference>
<dbReference type="PANTHER" id="PTHR10133:SF62">
    <property type="entry name" value="DNA POLYMERASE THETA"/>
    <property type="match status" value="1"/>
</dbReference>
<dbReference type="SUPFAM" id="SSF56672">
    <property type="entry name" value="DNA/RNA polymerases"/>
    <property type="match status" value="1"/>
</dbReference>
<dbReference type="AlphaFoldDB" id="A0A926VAK9"/>
<protein>
    <recommendedName>
        <fullName evidence="2">DNA polymerase I</fullName>
    </recommendedName>
</protein>
<name>A0A926VAK9_9CYAN</name>
<reference evidence="5" key="1">
    <citation type="journal article" date="2015" name="ISME J.">
        <title>Draft Genome Sequence of Streptomyces incarnatus NRRL8089, which Produces the Nucleoside Antibiotic Sinefungin.</title>
        <authorList>
            <person name="Oshima K."/>
            <person name="Hattori M."/>
            <person name="Shimizu H."/>
            <person name="Fukuda K."/>
            <person name="Nemoto M."/>
            <person name="Inagaki K."/>
            <person name="Tamura T."/>
        </authorList>
    </citation>
    <scope>NUCLEOTIDE SEQUENCE</scope>
    <source>
        <strain evidence="5">FACHB-1375</strain>
    </source>
</reference>
<evidence type="ECO:0000313" key="5">
    <source>
        <dbReference type="EMBL" id="MBD2180334.1"/>
    </source>
</evidence>
<dbReference type="SUPFAM" id="SSF53098">
    <property type="entry name" value="Ribonuclease H-like"/>
    <property type="match status" value="1"/>
</dbReference>
<dbReference type="InterPro" id="IPR002298">
    <property type="entry name" value="DNA_polymerase_A"/>
</dbReference>
<dbReference type="GO" id="GO:0003677">
    <property type="term" value="F:DNA binding"/>
    <property type="evidence" value="ECO:0007669"/>
    <property type="project" value="InterPro"/>
</dbReference>
<dbReference type="InterPro" id="IPR012337">
    <property type="entry name" value="RNaseH-like_sf"/>
</dbReference>
<feature type="region of interest" description="Disordered" evidence="3">
    <location>
        <begin position="367"/>
        <end position="386"/>
    </location>
</feature>
<dbReference type="RefSeq" id="WP_190462427.1">
    <property type="nucleotide sequence ID" value="NZ_JACJPW010000007.1"/>
</dbReference>
<accession>A0A926VAK9</accession>
<dbReference type="InterPro" id="IPR001098">
    <property type="entry name" value="DNA-dir_DNA_pol_A_palm_dom"/>
</dbReference>
<dbReference type="InterPro" id="IPR036397">
    <property type="entry name" value="RNaseH_sf"/>
</dbReference>
<feature type="domain" description="3'-5' exonuclease" evidence="4">
    <location>
        <begin position="20"/>
        <end position="228"/>
    </location>
</feature>
<gene>
    <name evidence="5" type="ORF">H6G03_04280</name>
</gene>
<dbReference type="GO" id="GO:0003887">
    <property type="term" value="F:DNA-directed DNA polymerase activity"/>
    <property type="evidence" value="ECO:0007669"/>
    <property type="project" value="InterPro"/>
</dbReference>
<comment type="caution">
    <text evidence="5">The sequence shown here is derived from an EMBL/GenBank/DDBJ whole genome shotgun (WGS) entry which is preliminary data.</text>
</comment>
<dbReference type="PANTHER" id="PTHR10133">
    <property type="entry name" value="DNA POLYMERASE I"/>
    <property type="match status" value="1"/>
</dbReference>
<dbReference type="Gene3D" id="3.30.420.10">
    <property type="entry name" value="Ribonuclease H-like superfamily/Ribonuclease H"/>
    <property type="match status" value="1"/>
</dbReference>
<evidence type="ECO:0000313" key="6">
    <source>
        <dbReference type="Proteomes" id="UP000641646"/>
    </source>
</evidence>
<reference evidence="5" key="2">
    <citation type="submission" date="2020-08" db="EMBL/GenBank/DDBJ databases">
        <authorList>
            <person name="Chen M."/>
            <person name="Teng W."/>
            <person name="Zhao L."/>
            <person name="Hu C."/>
            <person name="Zhou Y."/>
            <person name="Han B."/>
            <person name="Song L."/>
            <person name="Shu W."/>
        </authorList>
    </citation>
    <scope>NUCLEOTIDE SEQUENCE</scope>
    <source>
        <strain evidence="5">FACHB-1375</strain>
    </source>
</reference>
<evidence type="ECO:0000256" key="2">
    <source>
        <dbReference type="ARBA" id="ARBA00020311"/>
    </source>
</evidence>
<dbReference type="Gene3D" id="1.10.150.20">
    <property type="entry name" value="5' to 3' exonuclease, C-terminal subdomain"/>
    <property type="match status" value="1"/>
</dbReference>
<dbReference type="GO" id="GO:0006302">
    <property type="term" value="P:double-strand break repair"/>
    <property type="evidence" value="ECO:0007669"/>
    <property type="project" value="TreeGrafter"/>
</dbReference>
<dbReference type="Pfam" id="PF01612">
    <property type="entry name" value="DNA_pol_A_exo1"/>
    <property type="match status" value="1"/>
</dbReference>
<dbReference type="Pfam" id="PF00476">
    <property type="entry name" value="DNA_pol_A"/>
    <property type="match status" value="1"/>
</dbReference>
<dbReference type="InterPro" id="IPR002562">
    <property type="entry name" value="3'-5'_exonuclease_dom"/>
</dbReference>
<evidence type="ECO:0000259" key="4">
    <source>
        <dbReference type="SMART" id="SM00474"/>
    </source>
</evidence>
<proteinExistence type="inferred from homology"/>
<dbReference type="Proteomes" id="UP000641646">
    <property type="component" value="Unassembled WGS sequence"/>
</dbReference>